<name>A0A2S4V6Q8_9BASI</name>
<dbReference type="VEuPathDB" id="FungiDB:PSTT_09874"/>
<protein>
    <submittedName>
        <fullName evidence="1">Uncharacterized protein</fullName>
    </submittedName>
</protein>
<keyword evidence="2" id="KW-1185">Reference proteome</keyword>
<gene>
    <name evidence="1" type="ORF">PSTT_09874</name>
</gene>
<organism evidence="1 2">
    <name type="scientific">Puccinia striiformis</name>
    <dbReference type="NCBI Taxonomy" id="27350"/>
    <lineage>
        <taxon>Eukaryota</taxon>
        <taxon>Fungi</taxon>
        <taxon>Dikarya</taxon>
        <taxon>Basidiomycota</taxon>
        <taxon>Pucciniomycotina</taxon>
        <taxon>Pucciniomycetes</taxon>
        <taxon>Pucciniales</taxon>
        <taxon>Pucciniaceae</taxon>
        <taxon>Puccinia</taxon>
    </lineage>
</organism>
<proteinExistence type="predicted"/>
<reference evidence="1" key="1">
    <citation type="submission" date="2017-12" db="EMBL/GenBank/DDBJ databases">
        <title>Gene loss provides genomic basis for host adaptation in cereal stripe rust fungi.</title>
        <authorList>
            <person name="Xia C."/>
        </authorList>
    </citation>
    <scope>NUCLEOTIDE SEQUENCE [LARGE SCALE GENOMIC DNA]</scope>
    <source>
        <strain evidence="1">93-210</strain>
    </source>
</reference>
<accession>A0A2S4V6Q8</accession>
<dbReference type="AlphaFoldDB" id="A0A2S4V6Q8"/>
<dbReference type="EMBL" id="PKSL01000102">
    <property type="protein sequence ID" value="POW05145.1"/>
    <property type="molecule type" value="Genomic_DNA"/>
</dbReference>
<evidence type="ECO:0000313" key="2">
    <source>
        <dbReference type="Proteomes" id="UP000239156"/>
    </source>
</evidence>
<dbReference type="VEuPathDB" id="FungiDB:PSHT_04851"/>
<evidence type="ECO:0000313" key="1">
    <source>
        <dbReference type="EMBL" id="POW05145.1"/>
    </source>
</evidence>
<dbReference type="Proteomes" id="UP000239156">
    <property type="component" value="Unassembled WGS sequence"/>
</dbReference>
<comment type="caution">
    <text evidence="1">The sequence shown here is derived from an EMBL/GenBank/DDBJ whole genome shotgun (WGS) entry which is preliminary data.</text>
</comment>
<sequence length="107" mass="11531">MVDRLGIVGVMLVASIMISYHDCGASIAHHHADNELGEFVGNLTGNRCQTMITCRLTIGIQWLLIDTLNQPNRHAQVGGTKSILSLANGDMSGPTHSLQIISTLVYC</sequence>